<dbReference type="AlphaFoldDB" id="A0A6M3L334"/>
<organism evidence="1">
    <name type="scientific">viral metagenome</name>
    <dbReference type="NCBI Taxonomy" id="1070528"/>
    <lineage>
        <taxon>unclassified sequences</taxon>
        <taxon>metagenomes</taxon>
        <taxon>organismal metagenomes</taxon>
    </lineage>
</organism>
<gene>
    <name evidence="1" type="ORF">MM415B02620_0007</name>
</gene>
<proteinExistence type="predicted"/>
<protein>
    <submittedName>
        <fullName evidence="1">Uncharacterized protein</fullName>
    </submittedName>
</protein>
<reference evidence="1" key="1">
    <citation type="submission" date="2020-03" db="EMBL/GenBank/DDBJ databases">
        <title>The deep terrestrial virosphere.</title>
        <authorList>
            <person name="Holmfeldt K."/>
            <person name="Nilsson E."/>
            <person name="Simone D."/>
            <person name="Lopez-Fernandez M."/>
            <person name="Wu X."/>
            <person name="de Brujin I."/>
            <person name="Lundin D."/>
            <person name="Andersson A."/>
            <person name="Bertilsson S."/>
            <person name="Dopson M."/>
        </authorList>
    </citation>
    <scope>NUCLEOTIDE SEQUENCE</scope>
    <source>
        <strain evidence="1">MM415B02620</strain>
    </source>
</reference>
<evidence type="ECO:0000313" key="1">
    <source>
        <dbReference type="EMBL" id="QJA89056.1"/>
    </source>
</evidence>
<accession>A0A6M3L334</accession>
<sequence length="62" mass="7350">MKEISWSKLRLMTLSQIKQGECLKISGDGELVFYVLPKPEHWDYRIKNDIESLLNRLDEERG</sequence>
<name>A0A6M3L334_9ZZZZ</name>
<dbReference type="EMBL" id="MT142820">
    <property type="protein sequence ID" value="QJA89056.1"/>
    <property type="molecule type" value="Genomic_DNA"/>
</dbReference>